<feature type="binding site" evidence="6">
    <location>
        <position position="113"/>
    </location>
    <ligand>
        <name>a divalent metal cation</name>
        <dbReference type="ChEBI" id="CHEBI:60240"/>
        <label>2</label>
        <note>catalytic</note>
    </ligand>
</feature>
<dbReference type="STRING" id="504805.SAMN05421505_11786"/>
<comment type="function">
    <text evidence="1 6">Removes the N-terminal methionine from nascent proteins. The N-terminal methionine is often cleaved when the second residue in the primary sequence is small and uncharged (Met-Ala-, Cys, Gly, Pro, Ser, Thr, or Val). Requires deformylation of the N(alpha)-formylated initiator methionine before it can be hydrolyzed.</text>
</comment>
<reference evidence="9 10" key="1">
    <citation type="submission" date="2016-10" db="EMBL/GenBank/DDBJ databases">
        <authorList>
            <person name="de Groot N.N."/>
        </authorList>
    </citation>
    <scope>NUCLEOTIDE SEQUENCE [LARGE SCALE GENOMIC DNA]</scope>
    <source>
        <strain evidence="9 10">CPCC 201354</strain>
    </source>
</reference>
<dbReference type="NCBIfam" id="TIGR00500">
    <property type="entry name" value="met_pdase_I"/>
    <property type="match status" value="1"/>
</dbReference>
<dbReference type="GO" id="GO:0046872">
    <property type="term" value="F:metal ion binding"/>
    <property type="evidence" value="ECO:0007669"/>
    <property type="project" value="UniProtKB-UniRule"/>
</dbReference>
<evidence type="ECO:0000256" key="4">
    <source>
        <dbReference type="ARBA" id="ARBA00022723"/>
    </source>
</evidence>
<dbReference type="GO" id="GO:0006508">
    <property type="term" value="P:proteolysis"/>
    <property type="evidence" value="ECO:0007669"/>
    <property type="project" value="UniProtKB-KW"/>
</dbReference>
<organism evidence="9 10">
    <name type="scientific">Sinosporangium album</name>
    <dbReference type="NCBI Taxonomy" id="504805"/>
    <lineage>
        <taxon>Bacteria</taxon>
        <taxon>Bacillati</taxon>
        <taxon>Actinomycetota</taxon>
        <taxon>Actinomycetes</taxon>
        <taxon>Streptosporangiales</taxon>
        <taxon>Streptosporangiaceae</taxon>
        <taxon>Sinosporangium</taxon>
    </lineage>
</organism>
<dbReference type="PRINTS" id="PR00599">
    <property type="entry name" value="MAPEPTIDASE"/>
</dbReference>
<keyword evidence="5 6" id="KW-0378">Hydrolase</keyword>
<proteinExistence type="inferred from homology"/>
<feature type="binding site" evidence="6">
    <location>
        <position position="102"/>
    </location>
    <ligand>
        <name>a divalent metal cation</name>
        <dbReference type="ChEBI" id="CHEBI:60240"/>
        <label>1</label>
    </ligand>
</feature>
<keyword evidence="2 6" id="KW-0031">Aminopeptidase</keyword>
<dbReference type="EMBL" id="FNCN01000017">
    <property type="protein sequence ID" value="SDH52426.1"/>
    <property type="molecule type" value="Genomic_DNA"/>
</dbReference>
<feature type="binding site" evidence="6">
    <location>
        <position position="242"/>
    </location>
    <ligand>
        <name>a divalent metal cation</name>
        <dbReference type="ChEBI" id="CHEBI:60240"/>
        <label>1</label>
    </ligand>
</feature>
<name>A0A1G8D3V9_9ACTN</name>
<feature type="binding site" evidence="6">
    <location>
        <position position="84"/>
    </location>
    <ligand>
        <name>substrate</name>
    </ligand>
</feature>
<accession>A0A1G8D3V9</accession>
<comment type="catalytic activity">
    <reaction evidence="6 7">
        <text>Release of N-terminal amino acids, preferentially methionine, from peptides and arylamides.</text>
        <dbReference type="EC" id="3.4.11.18"/>
    </reaction>
</comment>
<comment type="cofactor">
    <cofactor evidence="6">
        <name>Co(2+)</name>
        <dbReference type="ChEBI" id="CHEBI:48828"/>
    </cofactor>
    <cofactor evidence="6">
        <name>Zn(2+)</name>
        <dbReference type="ChEBI" id="CHEBI:29105"/>
    </cofactor>
    <cofactor evidence="6">
        <name>Mn(2+)</name>
        <dbReference type="ChEBI" id="CHEBI:29035"/>
    </cofactor>
    <cofactor evidence="6">
        <name>Fe(2+)</name>
        <dbReference type="ChEBI" id="CHEBI:29033"/>
    </cofactor>
    <text evidence="6">Binds 2 divalent metal cations per subunit. Has a high-affinity and a low affinity metal-binding site. The true nature of the physiological cofactor is under debate. The enzyme is active with cobalt, zinc, manganese or divalent iron ions. Most likely, methionine aminopeptidases function as mononuclear Fe(2+)-metalloproteases under physiological conditions, and the catalytically relevant metal-binding site has been assigned to the histidine-containing high-affinity site.</text>
</comment>
<evidence type="ECO:0000313" key="10">
    <source>
        <dbReference type="Proteomes" id="UP000198923"/>
    </source>
</evidence>
<dbReference type="SUPFAM" id="SSF55920">
    <property type="entry name" value="Creatinase/aminopeptidase"/>
    <property type="match status" value="1"/>
</dbReference>
<evidence type="ECO:0000256" key="2">
    <source>
        <dbReference type="ARBA" id="ARBA00022438"/>
    </source>
</evidence>
<evidence type="ECO:0000256" key="7">
    <source>
        <dbReference type="RuleBase" id="RU003653"/>
    </source>
</evidence>
<evidence type="ECO:0000256" key="1">
    <source>
        <dbReference type="ARBA" id="ARBA00002521"/>
    </source>
</evidence>
<dbReference type="GO" id="GO:0004239">
    <property type="term" value="F:initiator methionyl aminopeptidase activity"/>
    <property type="evidence" value="ECO:0007669"/>
    <property type="project" value="UniProtKB-UniRule"/>
</dbReference>
<evidence type="ECO:0000256" key="6">
    <source>
        <dbReference type="HAMAP-Rule" id="MF_01974"/>
    </source>
</evidence>
<dbReference type="InterPro" id="IPR002467">
    <property type="entry name" value="Pept_M24A_MAP1"/>
</dbReference>
<evidence type="ECO:0000259" key="8">
    <source>
        <dbReference type="Pfam" id="PF00557"/>
    </source>
</evidence>
<dbReference type="InterPro" id="IPR001714">
    <property type="entry name" value="Pept_M24_MAP"/>
</dbReference>
<feature type="binding site" evidence="6">
    <location>
        <position position="113"/>
    </location>
    <ligand>
        <name>a divalent metal cation</name>
        <dbReference type="ChEBI" id="CHEBI:60240"/>
        <label>1</label>
    </ligand>
</feature>
<protein>
    <recommendedName>
        <fullName evidence="6 7">Methionine aminopeptidase</fullName>
        <shortName evidence="6">MAP</shortName>
        <shortName evidence="6">MetAP</shortName>
        <ecNumber evidence="6 7">3.4.11.18</ecNumber>
    </recommendedName>
    <alternativeName>
        <fullName evidence="6">Peptidase M</fullName>
    </alternativeName>
</protein>
<evidence type="ECO:0000256" key="3">
    <source>
        <dbReference type="ARBA" id="ARBA00022670"/>
    </source>
</evidence>
<feature type="binding site" evidence="6">
    <location>
        <position position="178"/>
    </location>
    <ligand>
        <name>a divalent metal cation</name>
        <dbReference type="ChEBI" id="CHEBI:60240"/>
        <label>2</label>
        <note>catalytic</note>
    </ligand>
</feature>
<dbReference type="OrthoDB" id="9802055at2"/>
<keyword evidence="4 6" id="KW-0479">Metal-binding</keyword>
<dbReference type="GO" id="GO:0005829">
    <property type="term" value="C:cytosol"/>
    <property type="evidence" value="ECO:0007669"/>
    <property type="project" value="TreeGrafter"/>
</dbReference>
<sequence>MFKKNRHGIQVKTPEQLEKMREAGLVVGRTLQLLRESVEPGLTPLDLDAIAEKFIRSQGAVPSFKGYQGFPGTICASVNDEVVHGIPRDARKLREGDVISIDCGAILDGWHGDAAITVPVGEVDPALTELMRVTEEAMWRGISALTVGRRLSDIGHEIESYVRSQQGTYGIPQEYGGHGIGTEMHMDPWVANHGRPGRGPRFEAGMCFAIEPMVNLGTDKTKVLADDWTVVTIDGKASAHFEHSVAVTHNGPWVLTALDGGAERLSLLLGEAARPGTAGQG</sequence>
<feature type="binding site" evidence="6">
    <location>
        <position position="211"/>
    </location>
    <ligand>
        <name>a divalent metal cation</name>
        <dbReference type="ChEBI" id="CHEBI:60240"/>
        <label>2</label>
        <note>catalytic</note>
    </ligand>
</feature>
<comment type="similarity">
    <text evidence="6">Belongs to the peptidase M24A family. Methionine aminopeptidase type 1 subfamily.</text>
</comment>
<dbReference type="CDD" id="cd01086">
    <property type="entry name" value="MetAP1"/>
    <property type="match status" value="1"/>
</dbReference>
<dbReference type="PANTHER" id="PTHR43330:SF27">
    <property type="entry name" value="METHIONINE AMINOPEPTIDASE"/>
    <property type="match status" value="1"/>
</dbReference>
<dbReference type="Gene3D" id="3.90.230.10">
    <property type="entry name" value="Creatinase/methionine aminopeptidase superfamily"/>
    <property type="match status" value="1"/>
</dbReference>
<evidence type="ECO:0000313" key="9">
    <source>
        <dbReference type="EMBL" id="SDH52426.1"/>
    </source>
</evidence>
<feature type="binding site" evidence="6">
    <location>
        <position position="185"/>
    </location>
    <ligand>
        <name>substrate</name>
    </ligand>
</feature>
<feature type="domain" description="Peptidase M24" evidence="8">
    <location>
        <begin position="18"/>
        <end position="248"/>
    </location>
</feature>
<dbReference type="GO" id="GO:0070006">
    <property type="term" value="F:metalloaminopeptidase activity"/>
    <property type="evidence" value="ECO:0007669"/>
    <property type="project" value="UniProtKB-UniRule"/>
</dbReference>
<gene>
    <name evidence="6" type="primary">map</name>
    <name evidence="9" type="ORF">SAMN05421505_11786</name>
</gene>
<dbReference type="PROSITE" id="PS00680">
    <property type="entry name" value="MAP_1"/>
    <property type="match status" value="1"/>
</dbReference>
<dbReference type="InterPro" id="IPR036005">
    <property type="entry name" value="Creatinase/aminopeptidase-like"/>
</dbReference>
<dbReference type="EC" id="3.4.11.18" evidence="6 7"/>
<dbReference type="Pfam" id="PF00557">
    <property type="entry name" value="Peptidase_M24"/>
    <property type="match status" value="1"/>
</dbReference>
<dbReference type="PANTHER" id="PTHR43330">
    <property type="entry name" value="METHIONINE AMINOPEPTIDASE"/>
    <property type="match status" value="1"/>
</dbReference>
<dbReference type="AlphaFoldDB" id="A0A1G8D3V9"/>
<dbReference type="RefSeq" id="WP_093171782.1">
    <property type="nucleotide sequence ID" value="NZ_FNCN01000017.1"/>
</dbReference>
<comment type="subunit">
    <text evidence="6">Monomer.</text>
</comment>
<dbReference type="Proteomes" id="UP000198923">
    <property type="component" value="Unassembled WGS sequence"/>
</dbReference>
<feature type="binding site" evidence="6">
    <location>
        <position position="242"/>
    </location>
    <ligand>
        <name>a divalent metal cation</name>
        <dbReference type="ChEBI" id="CHEBI:60240"/>
        <label>2</label>
        <note>catalytic</note>
    </ligand>
</feature>
<dbReference type="HAMAP" id="MF_01974">
    <property type="entry name" value="MetAP_1"/>
    <property type="match status" value="1"/>
</dbReference>
<keyword evidence="10" id="KW-1185">Reference proteome</keyword>
<keyword evidence="3 6" id="KW-0645">Protease</keyword>
<evidence type="ECO:0000256" key="5">
    <source>
        <dbReference type="ARBA" id="ARBA00022801"/>
    </source>
</evidence>
<dbReference type="InterPro" id="IPR000994">
    <property type="entry name" value="Pept_M24"/>
</dbReference>